<keyword evidence="4" id="KW-0378">Hydrolase</keyword>
<evidence type="ECO:0000256" key="3">
    <source>
        <dbReference type="ARBA" id="ARBA00022692"/>
    </source>
</evidence>
<dbReference type="OrthoDB" id="418595at2759"/>
<gene>
    <name evidence="9" type="ORF">PV10_07521</name>
</gene>
<feature type="transmembrane region" description="Helical" evidence="7">
    <location>
        <begin position="113"/>
        <end position="133"/>
    </location>
</feature>
<dbReference type="EMBL" id="KN847524">
    <property type="protein sequence ID" value="KIV90190.1"/>
    <property type="molecule type" value="Genomic_DNA"/>
</dbReference>
<evidence type="ECO:0000313" key="10">
    <source>
        <dbReference type="Proteomes" id="UP000054302"/>
    </source>
</evidence>
<dbReference type="Proteomes" id="UP000054302">
    <property type="component" value="Unassembled WGS sequence"/>
</dbReference>
<evidence type="ECO:0000256" key="2">
    <source>
        <dbReference type="ARBA" id="ARBA00009045"/>
    </source>
</evidence>
<dbReference type="RefSeq" id="XP_016221764.1">
    <property type="nucleotide sequence ID" value="XM_016372432.1"/>
</dbReference>
<dbReference type="GeneID" id="27325366"/>
<dbReference type="PANTHER" id="PTHR43731:SF14">
    <property type="entry name" value="PRESENILIN-ASSOCIATED RHOMBOID-LIKE PROTEIN, MITOCHONDRIAL"/>
    <property type="match status" value="1"/>
</dbReference>
<keyword evidence="10" id="KW-1185">Reference proteome</keyword>
<dbReference type="InterPro" id="IPR050925">
    <property type="entry name" value="Rhomboid_protease_S54"/>
</dbReference>
<accession>A0A0D1WME6</accession>
<evidence type="ECO:0000256" key="5">
    <source>
        <dbReference type="ARBA" id="ARBA00022989"/>
    </source>
</evidence>
<keyword evidence="6 7" id="KW-0472">Membrane</keyword>
<evidence type="ECO:0000313" key="9">
    <source>
        <dbReference type="EMBL" id="KIV90190.1"/>
    </source>
</evidence>
<feature type="domain" description="Peptidase S54 rhomboid" evidence="8">
    <location>
        <begin position="74"/>
        <end position="223"/>
    </location>
</feature>
<feature type="transmembrane region" description="Helical" evidence="7">
    <location>
        <begin position="206"/>
        <end position="229"/>
    </location>
</feature>
<keyword evidence="3 7" id="KW-0812">Transmembrane</keyword>
<feature type="transmembrane region" description="Helical" evidence="7">
    <location>
        <begin position="12"/>
        <end position="31"/>
    </location>
</feature>
<dbReference type="InterPro" id="IPR035952">
    <property type="entry name" value="Rhomboid-like_sf"/>
</dbReference>
<dbReference type="STRING" id="212818.A0A0D1WME6"/>
<name>A0A0D1WME6_EXOME</name>
<evidence type="ECO:0000259" key="8">
    <source>
        <dbReference type="Pfam" id="PF01694"/>
    </source>
</evidence>
<keyword evidence="5 7" id="KW-1133">Transmembrane helix</keyword>
<dbReference type="PANTHER" id="PTHR43731">
    <property type="entry name" value="RHOMBOID PROTEASE"/>
    <property type="match status" value="1"/>
</dbReference>
<dbReference type="GO" id="GO:0006465">
    <property type="term" value="P:signal peptide processing"/>
    <property type="evidence" value="ECO:0007669"/>
    <property type="project" value="TreeGrafter"/>
</dbReference>
<dbReference type="GO" id="GO:0016020">
    <property type="term" value="C:membrane"/>
    <property type="evidence" value="ECO:0007669"/>
    <property type="project" value="UniProtKB-SubCell"/>
</dbReference>
<comment type="subcellular location">
    <subcellularLocation>
        <location evidence="1">Membrane</location>
        <topology evidence="1">Multi-pass membrane protein</topology>
    </subcellularLocation>
</comment>
<dbReference type="SUPFAM" id="SSF144091">
    <property type="entry name" value="Rhomboid-like"/>
    <property type="match status" value="1"/>
</dbReference>
<dbReference type="Pfam" id="PF01694">
    <property type="entry name" value="Rhomboid"/>
    <property type="match status" value="1"/>
</dbReference>
<feature type="transmembrane region" description="Helical" evidence="7">
    <location>
        <begin position="145"/>
        <end position="168"/>
    </location>
</feature>
<dbReference type="GO" id="GO:0004252">
    <property type="term" value="F:serine-type endopeptidase activity"/>
    <property type="evidence" value="ECO:0007669"/>
    <property type="project" value="InterPro"/>
</dbReference>
<sequence length="251" mass="27373">MDHSQKVAVNRSILNACFSSCVGISLAWGWANGTLQESLPIPPALAGTPQRRRKVREVLERDFLLKLDGAQPPNWWTMVTAAFSHQRLNHLLGNLSGFEIFSEALISMGMTPVHYLGLIFGSAIFANVSFWRLRKASSRRRISSAYALGLSGVVSALGAAAACAIPNAPTRILRFQKGVPLWVVLAGYTLYDTLMLGNVNSTTGHAAHLAGSLFGVLYYYFVLSGNLPLIRRFRRPTRSASTPSILALSRA</sequence>
<dbReference type="Gene3D" id="1.20.1540.10">
    <property type="entry name" value="Rhomboid-like"/>
    <property type="match status" value="1"/>
</dbReference>
<evidence type="ECO:0000256" key="4">
    <source>
        <dbReference type="ARBA" id="ARBA00022801"/>
    </source>
</evidence>
<evidence type="ECO:0000256" key="6">
    <source>
        <dbReference type="ARBA" id="ARBA00023136"/>
    </source>
</evidence>
<proteinExistence type="inferred from homology"/>
<reference evidence="9 10" key="1">
    <citation type="submission" date="2015-01" db="EMBL/GenBank/DDBJ databases">
        <title>The Genome Sequence of Exophiala mesophila CBS40295.</title>
        <authorList>
            <consortium name="The Broad Institute Genomics Platform"/>
            <person name="Cuomo C."/>
            <person name="de Hoog S."/>
            <person name="Gorbushina A."/>
            <person name="Stielow B."/>
            <person name="Teixiera M."/>
            <person name="Abouelleil A."/>
            <person name="Chapman S.B."/>
            <person name="Priest M."/>
            <person name="Young S.K."/>
            <person name="Wortman J."/>
            <person name="Nusbaum C."/>
            <person name="Birren B."/>
        </authorList>
    </citation>
    <scope>NUCLEOTIDE SEQUENCE [LARGE SCALE GENOMIC DNA]</scope>
    <source>
        <strain evidence="9 10">CBS 40295</strain>
    </source>
</reference>
<protein>
    <recommendedName>
        <fullName evidence="8">Peptidase S54 rhomboid domain-containing protein</fullName>
    </recommendedName>
</protein>
<dbReference type="AlphaFoldDB" id="A0A0D1WME6"/>
<evidence type="ECO:0000256" key="7">
    <source>
        <dbReference type="SAM" id="Phobius"/>
    </source>
</evidence>
<evidence type="ECO:0000256" key="1">
    <source>
        <dbReference type="ARBA" id="ARBA00004141"/>
    </source>
</evidence>
<organism evidence="9 10">
    <name type="scientific">Exophiala mesophila</name>
    <name type="common">Black yeast-like fungus</name>
    <dbReference type="NCBI Taxonomy" id="212818"/>
    <lineage>
        <taxon>Eukaryota</taxon>
        <taxon>Fungi</taxon>
        <taxon>Dikarya</taxon>
        <taxon>Ascomycota</taxon>
        <taxon>Pezizomycotina</taxon>
        <taxon>Eurotiomycetes</taxon>
        <taxon>Chaetothyriomycetidae</taxon>
        <taxon>Chaetothyriales</taxon>
        <taxon>Herpotrichiellaceae</taxon>
        <taxon>Exophiala</taxon>
    </lineage>
</organism>
<dbReference type="VEuPathDB" id="FungiDB:PV10_07521"/>
<dbReference type="HOGENOM" id="CLU_055068_7_3_1"/>
<comment type="similarity">
    <text evidence="2">Belongs to the peptidase S54 family.</text>
</comment>
<dbReference type="InterPro" id="IPR022764">
    <property type="entry name" value="Peptidase_S54_rhomboid_dom"/>
</dbReference>